<dbReference type="GO" id="GO:0016758">
    <property type="term" value="F:hexosyltransferase activity"/>
    <property type="evidence" value="ECO:0007669"/>
    <property type="project" value="UniProtKB-UniRule"/>
</dbReference>
<dbReference type="InterPro" id="IPR017853">
    <property type="entry name" value="GH"/>
</dbReference>
<evidence type="ECO:0000256" key="1">
    <source>
        <dbReference type="ARBA" id="ARBA00022676"/>
    </source>
</evidence>
<evidence type="ECO:0000259" key="5">
    <source>
        <dbReference type="Pfam" id="PF11896"/>
    </source>
</evidence>
<dbReference type="EC" id="2.4.99.16" evidence="4"/>
<dbReference type="Gene3D" id="3.20.20.80">
    <property type="entry name" value="Glycosidases"/>
    <property type="match status" value="1"/>
</dbReference>
<keyword evidence="3 4" id="KW-0119">Carbohydrate metabolism</keyword>
<protein>
    <recommendedName>
        <fullName evidence="4">Alpha-1,4-glucan:maltose-1-phosphate maltosyltransferase</fullName>
        <shortName evidence="4">GMPMT</shortName>
        <ecNumber evidence="4">2.4.99.16</ecNumber>
    </recommendedName>
    <alternativeName>
        <fullName evidence="4">(1-&gt;4)-alpha-D-glucan:maltose-1-phosphate alpha-D-maltosyltransferase</fullName>
    </alternativeName>
</protein>
<evidence type="ECO:0000259" key="6">
    <source>
        <dbReference type="Pfam" id="PF21702"/>
    </source>
</evidence>
<feature type="active site" description="Proton donor" evidence="4">
    <location>
        <position position="407"/>
    </location>
</feature>
<dbReference type="AlphaFoldDB" id="A0A150WZL7"/>
<dbReference type="EMBL" id="LRPC01000031">
    <property type="protein sequence ID" value="KYG71928.1"/>
    <property type="molecule type" value="Genomic_DNA"/>
</dbReference>
<keyword evidence="1 4" id="KW-0328">Glycosyltransferase</keyword>
<dbReference type="Gene3D" id="2.60.40.1180">
    <property type="entry name" value="Golgi alpha-mannosidase II"/>
    <property type="match status" value="1"/>
</dbReference>
<evidence type="ECO:0000313" key="8">
    <source>
        <dbReference type="Proteomes" id="UP000075606"/>
    </source>
</evidence>
<dbReference type="GO" id="GO:0004553">
    <property type="term" value="F:hydrolase activity, hydrolyzing O-glycosyl compounds"/>
    <property type="evidence" value="ECO:0007669"/>
    <property type="project" value="InterPro"/>
</dbReference>
<feature type="binding site" evidence="4">
    <location>
        <position position="247"/>
    </location>
    <ligand>
        <name>alpha-maltose 1-phosphate</name>
        <dbReference type="ChEBI" id="CHEBI:63576"/>
    </ligand>
</feature>
<dbReference type="CDD" id="cd11344">
    <property type="entry name" value="AmyAc_GlgE_like"/>
    <property type="match status" value="1"/>
</dbReference>
<sequence>MKSGQRRVVIENVSPEINCGQHAAKRVVGQILEVSADLLADGHDVLNAHVKYKHQSAKAWKYAPMELHENDRWAGSFKVEKQGLYEYTVEAWIDYPLTWQHNIERKIEDGQQVNVELEDGIQYLQAAKKKSKADKEYLEQLIAAFKNTDDYNFAIEEAQSEKLHQVFLTNPVKQFATTYDKLLPLYVDRKKALFSSWYEFFPRSTAKEPNQHGTFKDVLEIIPLVAEQGFDVIYFPPVHPIGTAHRKGKNNTTTALPDDVGVPWAIGNKEGGHKDILPELGSLEDFQEVIKVAAEHGIEIAMDFALQCSPDHPYVKEHPSWFKWRPDGTVQYAENPPKKYQDIYPIYFESEDWENMWDEFISIVLYWNKLGIKIFRVDNPHTKPFGFWEYLIAEVKKVDQDVLFLSEAFTKPKTMQRLAKIGFTQGYTYYTWRTSKSELIEYMNELTKSPMKDYFRPNFWPNTPDINPWMLQGGNENLYITRHMMAATLSSNFGMYGPVYEQIENAAVIGKEEYLNSEKYEVRHWDWKKVTKVGQLVGKINKIRKEHKALQETNNIDFCQIENDRILAYFKQSQDKTDNMLFAVNLDPYNKQGGWVQVPKHKLGLDNNHPIRVTDLITGNSYIWNQEWNFVELDPYQIPYHIFSIHY</sequence>
<dbReference type="Pfam" id="PF21702">
    <property type="entry name" value="GLGE_C"/>
    <property type="match status" value="1"/>
</dbReference>
<comment type="caution">
    <text evidence="7">The sequence shown here is derived from an EMBL/GenBank/DDBJ whole genome shotgun (WGS) entry which is preliminary data.</text>
</comment>
<evidence type="ECO:0000256" key="3">
    <source>
        <dbReference type="ARBA" id="ARBA00023277"/>
    </source>
</evidence>
<comment type="catalytic activity">
    <reaction evidence="4">
        <text>alpha-maltose 1-phosphate + [(1-&gt;4)-alpha-D-glucosyl](n) = [(1-&gt;4)-alpha-D-glucosyl](n+2) + phosphate</text>
        <dbReference type="Rhea" id="RHEA:42692"/>
        <dbReference type="Rhea" id="RHEA-COMP:9584"/>
        <dbReference type="Rhea" id="RHEA-COMP:10183"/>
        <dbReference type="ChEBI" id="CHEBI:15444"/>
        <dbReference type="ChEBI" id="CHEBI:43474"/>
        <dbReference type="ChEBI" id="CHEBI:63576"/>
        <dbReference type="EC" id="2.4.99.16"/>
    </reaction>
</comment>
<feature type="domain" description="Alpha-1,4-glucan:maltose-1-phosphate maltosyltransferase C-terminal" evidence="6">
    <location>
        <begin position="558"/>
        <end position="645"/>
    </location>
</feature>
<evidence type="ECO:0000256" key="4">
    <source>
        <dbReference type="HAMAP-Rule" id="MF_02124"/>
    </source>
</evidence>
<comment type="function">
    <text evidence="4">Maltosyltransferase that uses maltose 1-phosphate (M1P) as the sugar donor to elongate linear or branched alpha-(1-&gt;4)-glucans. Is involved in a branched alpha-glucan biosynthetic pathway from trehalose, together with TreS, Mak and GlgB.</text>
</comment>
<dbReference type="Gene3D" id="2.60.40.10">
    <property type="entry name" value="Immunoglobulins"/>
    <property type="match status" value="1"/>
</dbReference>
<evidence type="ECO:0000256" key="2">
    <source>
        <dbReference type="ARBA" id="ARBA00022679"/>
    </source>
</evidence>
<feature type="domain" description="Alpha-1,4-glucan:maltose-1-phosphate maltosyltransferase" evidence="5">
    <location>
        <begin position="6"/>
        <end position="189"/>
    </location>
</feature>
<feature type="binding site" evidence="4">
    <location>
        <position position="307"/>
    </location>
    <ligand>
        <name>alpha-maltose 1-phosphate</name>
        <dbReference type="ChEBI" id="CHEBI:63576"/>
    </ligand>
</feature>
<dbReference type="InterPro" id="IPR013780">
    <property type="entry name" value="Glyco_hydro_b"/>
</dbReference>
<organism evidence="7 8">
    <name type="scientific">Roseivirga spongicola</name>
    <dbReference type="NCBI Taxonomy" id="333140"/>
    <lineage>
        <taxon>Bacteria</taxon>
        <taxon>Pseudomonadati</taxon>
        <taxon>Bacteroidota</taxon>
        <taxon>Cytophagia</taxon>
        <taxon>Cytophagales</taxon>
        <taxon>Roseivirgaceae</taxon>
        <taxon>Roseivirga</taxon>
    </lineage>
</organism>
<dbReference type="GO" id="GO:0030979">
    <property type="term" value="P:alpha-glucan biosynthetic process"/>
    <property type="evidence" value="ECO:0007669"/>
    <property type="project" value="UniProtKB-UniRule"/>
</dbReference>
<dbReference type="RefSeq" id="WP_068225042.1">
    <property type="nucleotide sequence ID" value="NZ_CP139724.1"/>
</dbReference>
<dbReference type="OrthoDB" id="9805159at2"/>
<gene>
    <name evidence="4" type="primary">glgE</name>
    <name evidence="7" type="ORF">AWW68_18120</name>
</gene>
<keyword evidence="2 4" id="KW-0808">Transferase</keyword>
<keyword evidence="7" id="KW-0456">Lyase</keyword>
<reference evidence="7 8" key="1">
    <citation type="submission" date="2016-01" db="EMBL/GenBank/DDBJ databases">
        <title>Genome sequencing of Roseivirga spongicola UST030701-084.</title>
        <authorList>
            <person name="Selvaratnam C."/>
            <person name="Thevarajoo S."/>
            <person name="Goh K.M."/>
            <person name="Ee R."/>
            <person name="Chan K.-G."/>
            <person name="Chong C.S."/>
        </authorList>
    </citation>
    <scope>NUCLEOTIDE SEQUENCE [LARGE SCALE GENOMIC DNA]</scope>
    <source>
        <strain evidence="7 8">UST030701-084</strain>
    </source>
</reference>
<dbReference type="InterPro" id="IPR021828">
    <property type="entry name" value="GlgE_dom_N/S"/>
</dbReference>
<feature type="active site" description="Nucleophile" evidence="4">
    <location>
        <position position="378"/>
    </location>
</feature>
<feature type="binding site" evidence="4">
    <location>
        <position position="379"/>
    </location>
    <ligand>
        <name>alpha-maltose 1-phosphate</name>
        <dbReference type="ChEBI" id="CHEBI:63576"/>
    </ligand>
</feature>
<dbReference type="GO" id="GO:0016829">
    <property type="term" value="F:lyase activity"/>
    <property type="evidence" value="ECO:0007669"/>
    <property type="project" value="UniProtKB-KW"/>
</dbReference>
<accession>A0A150WZL7</accession>
<dbReference type="SUPFAM" id="SSF51445">
    <property type="entry name" value="(Trans)glycosidases"/>
    <property type="match status" value="1"/>
</dbReference>
<feature type="site" description="Transition state stabilizer" evidence="4">
    <location>
        <position position="465"/>
    </location>
</feature>
<feature type="binding site" evidence="4">
    <location>
        <position position="342"/>
    </location>
    <ligand>
        <name>alpha-maltose 1-phosphate</name>
        <dbReference type="ChEBI" id="CHEBI:63576"/>
    </ligand>
</feature>
<dbReference type="HAMAP" id="MF_02124">
    <property type="entry name" value="GlgE"/>
    <property type="match status" value="1"/>
</dbReference>
<dbReference type="InterPro" id="IPR049171">
    <property type="entry name" value="GLGE_C"/>
</dbReference>
<keyword evidence="8" id="KW-1185">Reference proteome</keyword>
<proteinExistence type="inferred from homology"/>
<dbReference type="Gene3D" id="1.20.58.80">
    <property type="entry name" value="Phosphotransferase system, lactose/cellobiose-type IIA subunit"/>
    <property type="match status" value="1"/>
</dbReference>
<name>A0A150WZL7_9BACT</name>
<evidence type="ECO:0000313" key="7">
    <source>
        <dbReference type="EMBL" id="KYG71928.1"/>
    </source>
</evidence>
<dbReference type="Pfam" id="PF11896">
    <property type="entry name" value="GlgE_dom_N_S"/>
    <property type="match status" value="1"/>
</dbReference>
<feature type="binding site" evidence="4">
    <location>
        <begin position="519"/>
        <end position="520"/>
    </location>
    <ligand>
        <name>alpha-maltose 1-phosphate</name>
        <dbReference type="ChEBI" id="CHEBI:63576"/>
    </ligand>
</feature>
<dbReference type="PANTHER" id="PTHR47786:SF2">
    <property type="entry name" value="GLYCOSYL HYDROLASE FAMILY 13 CATALYTIC DOMAIN-CONTAINING PROTEIN"/>
    <property type="match status" value="1"/>
</dbReference>
<dbReference type="Proteomes" id="UP000075606">
    <property type="component" value="Unassembled WGS sequence"/>
</dbReference>
<dbReference type="InterPro" id="IPR013783">
    <property type="entry name" value="Ig-like_fold"/>
</dbReference>
<dbReference type="InterPro" id="IPR026585">
    <property type="entry name" value="GlgE"/>
</dbReference>
<dbReference type="PANTHER" id="PTHR47786">
    <property type="entry name" value="ALPHA-1,4-GLUCAN:MALTOSE-1-PHOSPHATE MALTOSYLTRANSFERASE"/>
    <property type="match status" value="1"/>
</dbReference>
<comment type="similarity">
    <text evidence="4">Belongs to the glycosyl hydrolase 13 family. GlgE subfamily.</text>
</comment>
<comment type="subunit">
    <text evidence="4">Homodimer.</text>
</comment>
<dbReference type="STRING" id="333140.AWW68_18120"/>